<gene>
    <name evidence="1" type="ORF">EX30DRAFT_399077</name>
</gene>
<accession>A0A4S2MJ12</accession>
<name>A0A4S2MJ12_9PEZI</name>
<evidence type="ECO:0000313" key="1">
    <source>
        <dbReference type="EMBL" id="TGZ76735.1"/>
    </source>
</evidence>
<dbReference type="Proteomes" id="UP000298138">
    <property type="component" value="Unassembled WGS sequence"/>
</dbReference>
<protein>
    <submittedName>
        <fullName evidence="1">Uncharacterized protein</fullName>
    </submittedName>
</protein>
<sequence length="254" mass="28976">MTNDPTMQPFAAQDSESTLELKRHRFMKRLRQLRQNEGETLSNYLGKTMYIWDNLTAPRNETDFDPYLNETLVRCLVGGIRSQAHIALVMGILDLSFPGAQWYHQVFDTVSLVIHLICQASNRLNVDLDKPGSDDPDDPEVQDALKEVTAYTRLLVHKFFVETPEGEESVGSEGHPQGDDVVMEDISHQQSLQDNNPLCLRVCGKDEHHSCNPRSDKARDMLDVETVLTRDGREMLEMIIGIVKKQDDDEDLFF</sequence>
<dbReference type="AlphaFoldDB" id="A0A4S2MJ12"/>
<organism evidence="1 2">
    <name type="scientific">Ascodesmis nigricans</name>
    <dbReference type="NCBI Taxonomy" id="341454"/>
    <lineage>
        <taxon>Eukaryota</taxon>
        <taxon>Fungi</taxon>
        <taxon>Dikarya</taxon>
        <taxon>Ascomycota</taxon>
        <taxon>Pezizomycotina</taxon>
        <taxon>Pezizomycetes</taxon>
        <taxon>Pezizales</taxon>
        <taxon>Ascodesmidaceae</taxon>
        <taxon>Ascodesmis</taxon>
    </lineage>
</organism>
<reference evidence="1 2" key="1">
    <citation type="submission" date="2019-04" db="EMBL/GenBank/DDBJ databases">
        <title>Comparative genomics and transcriptomics to analyze fruiting body development in filamentous ascomycetes.</title>
        <authorList>
            <consortium name="DOE Joint Genome Institute"/>
            <person name="Lutkenhaus R."/>
            <person name="Traeger S."/>
            <person name="Breuer J."/>
            <person name="Kuo A."/>
            <person name="Lipzen A."/>
            <person name="Pangilinan J."/>
            <person name="Dilworth D."/>
            <person name="Sandor L."/>
            <person name="Poggeler S."/>
            <person name="Barry K."/>
            <person name="Grigoriev I.V."/>
            <person name="Nowrousian M."/>
        </authorList>
    </citation>
    <scope>NUCLEOTIDE SEQUENCE [LARGE SCALE GENOMIC DNA]</scope>
    <source>
        <strain evidence="1 2">CBS 389.68</strain>
    </source>
</reference>
<dbReference type="EMBL" id="ML220168">
    <property type="protein sequence ID" value="TGZ76735.1"/>
    <property type="molecule type" value="Genomic_DNA"/>
</dbReference>
<evidence type="ECO:0000313" key="2">
    <source>
        <dbReference type="Proteomes" id="UP000298138"/>
    </source>
</evidence>
<dbReference type="InParanoid" id="A0A4S2MJ12"/>
<proteinExistence type="predicted"/>
<keyword evidence="2" id="KW-1185">Reference proteome</keyword>